<feature type="region of interest" description="Disordered" evidence="6">
    <location>
        <begin position="1"/>
        <end position="92"/>
    </location>
</feature>
<evidence type="ECO:0000259" key="8">
    <source>
        <dbReference type="Pfam" id="PF06271"/>
    </source>
</evidence>
<evidence type="ECO:0000256" key="1">
    <source>
        <dbReference type="ARBA" id="ARBA00004651"/>
    </source>
</evidence>
<feature type="compositionally biased region" description="Pro residues" evidence="6">
    <location>
        <begin position="65"/>
        <end position="74"/>
    </location>
</feature>
<evidence type="ECO:0000256" key="2">
    <source>
        <dbReference type="ARBA" id="ARBA00022475"/>
    </source>
</evidence>
<comment type="subcellular location">
    <subcellularLocation>
        <location evidence="1">Cell membrane</location>
        <topology evidence="1">Multi-pass membrane protein</topology>
    </subcellularLocation>
</comment>
<feature type="compositionally biased region" description="Gly residues" evidence="6">
    <location>
        <begin position="31"/>
        <end position="57"/>
    </location>
</feature>
<evidence type="ECO:0000256" key="5">
    <source>
        <dbReference type="ARBA" id="ARBA00023136"/>
    </source>
</evidence>
<dbReference type="Proteomes" id="UP001550044">
    <property type="component" value="Unassembled WGS sequence"/>
</dbReference>
<evidence type="ECO:0000256" key="4">
    <source>
        <dbReference type="ARBA" id="ARBA00022989"/>
    </source>
</evidence>
<proteinExistence type="predicted"/>
<sequence>MSNDQPTPGQPPEDDPFLKKPQEPPTPPSGSGAGAQPGPGAGAGSGSGSGAGSGPGAGSPYDRSQPPPPPPPYDPHAYGGGPYGGTDPLAGMPPLAEPGKRILARLIDFLIISIPLYLISLPFGGAVDMSDNNGNSESAGDVFTQTYNGHQLVWSLIALVIYVAYDTYFTHKDGRTIGKRLLKLRVAMLNDGRVPDTSASFLRAVVLWLPALLCCPCLWWLINIVLMFTDKPYRQGLHDKAAKTVVVSTA</sequence>
<dbReference type="InterPro" id="IPR010432">
    <property type="entry name" value="RDD"/>
</dbReference>
<evidence type="ECO:0000313" key="10">
    <source>
        <dbReference type="Proteomes" id="UP001550044"/>
    </source>
</evidence>
<gene>
    <name evidence="9" type="ORF">ABZV61_28750</name>
</gene>
<feature type="domain" description="RDD" evidence="8">
    <location>
        <begin position="96"/>
        <end position="243"/>
    </location>
</feature>
<dbReference type="PANTHER" id="PTHR36115">
    <property type="entry name" value="PROLINE-RICH ANTIGEN HOMOLOG-RELATED"/>
    <property type="match status" value="1"/>
</dbReference>
<feature type="transmembrane region" description="Helical" evidence="7">
    <location>
        <begin position="152"/>
        <end position="170"/>
    </location>
</feature>
<dbReference type="EMBL" id="JBEXIP010000028">
    <property type="protein sequence ID" value="MET8436696.1"/>
    <property type="molecule type" value="Genomic_DNA"/>
</dbReference>
<feature type="transmembrane region" description="Helical" evidence="7">
    <location>
        <begin position="102"/>
        <end position="123"/>
    </location>
</feature>
<reference evidence="9 10" key="1">
    <citation type="submission" date="2024-06" db="EMBL/GenBank/DDBJ databases">
        <title>The Natural Products Discovery Center: Release of the First 8490 Sequenced Strains for Exploring Actinobacteria Biosynthetic Diversity.</title>
        <authorList>
            <person name="Kalkreuter E."/>
            <person name="Kautsar S.A."/>
            <person name="Yang D."/>
            <person name="Bader C.D."/>
            <person name="Teijaro C.N."/>
            <person name="Fluegel L."/>
            <person name="Davis C.M."/>
            <person name="Simpson J.R."/>
            <person name="Lauterbach L."/>
            <person name="Steele A.D."/>
            <person name="Gui C."/>
            <person name="Meng S."/>
            <person name="Li G."/>
            <person name="Viehrig K."/>
            <person name="Ye F."/>
            <person name="Su P."/>
            <person name="Kiefer A.F."/>
            <person name="Nichols A."/>
            <person name="Cepeda A.J."/>
            <person name="Yan W."/>
            <person name="Fan B."/>
            <person name="Jiang Y."/>
            <person name="Adhikari A."/>
            <person name="Zheng C.-J."/>
            <person name="Schuster L."/>
            <person name="Cowan T.M."/>
            <person name="Smanski M.J."/>
            <person name="Chevrette M.G."/>
            <person name="De Carvalho L.P.S."/>
            <person name="Shen B."/>
        </authorList>
    </citation>
    <scope>NUCLEOTIDE SEQUENCE [LARGE SCALE GENOMIC DNA]</scope>
    <source>
        <strain evidence="9 10">NPDC005137</strain>
    </source>
</reference>
<evidence type="ECO:0000256" key="6">
    <source>
        <dbReference type="SAM" id="MobiDB-lite"/>
    </source>
</evidence>
<keyword evidence="10" id="KW-1185">Reference proteome</keyword>
<protein>
    <submittedName>
        <fullName evidence="9">RDD family protein</fullName>
    </submittedName>
</protein>
<keyword evidence="4 7" id="KW-1133">Transmembrane helix</keyword>
<keyword evidence="2" id="KW-1003">Cell membrane</keyword>
<keyword evidence="3 7" id="KW-0812">Transmembrane</keyword>
<evidence type="ECO:0000313" key="9">
    <source>
        <dbReference type="EMBL" id="MET8436696.1"/>
    </source>
</evidence>
<name>A0ABV2UGU1_9ACTN</name>
<dbReference type="Pfam" id="PF06271">
    <property type="entry name" value="RDD"/>
    <property type="match status" value="1"/>
</dbReference>
<evidence type="ECO:0000256" key="7">
    <source>
        <dbReference type="SAM" id="Phobius"/>
    </source>
</evidence>
<dbReference type="InterPro" id="IPR051791">
    <property type="entry name" value="Pra-immunoreactive"/>
</dbReference>
<organism evidence="9 10">
    <name type="scientific">Streptomyces sp. 900116325</name>
    <dbReference type="NCBI Taxonomy" id="3154295"/>
    <lineage>
        <taxon>Bacteria</taxon>
        <taxon>Bacillati</taxon>
        <taxon>Actinomycetota</taxon>
        <taxon>Actinomycetes</taxon>
        <taxon>Kitasatosporales</taxon>
        <taxon>Streptomycetaceae</taxon>
        <taxon>Streptomyces</taxon>
    </lineage>
</organism>
<evidence type="ECO:0000256" key="3">
    <source>
        <dbReference type="ARBA" id="ARBA00022692"/>
    </source>
</evidence>
<keyword evidence="5 7" id="KW-0472">Membrane</keyword>
<comment type="caution">
    <text evidence="9">The sequence shown here is derived from an EMBL/GenBank/DDBJ whole genome shotgun (WGS) entry which is preliminary data.</text>
</comment>
<dbReference type="PANTHER" id="PTHR36115:SF4">
    <property type="entry name" value="MEMBRANE PROTEIN"/>
    <property type="match status" value="1"/>
</dbReference>
<dbReference type="RefSeq" id="WP_356499689.1">
    <property type="nucleotide sequence ID" value="NZ_JBEXEF010000001.1"/>
</dbReference>
<feature type="transmembrane region" description="Helical" evidence="7">
    <location>
        <begin position="201"/>
        <end position="222"/>
    </location>
</feature>
<accession>A0ABV2UGU1</accession>